<dbReference type="NCBIfam" id="TIGR00666">
    <property type="entry name" value="PBP4"/>
    <property type="match status" value="1"/>
</dbReference>
<dbReference type="GO" id="GO:0000270">
    <property type="term" value="P:peptidoglycan metabolic process"/>
    <property type="evidence" value="ECO:0007669"/>
    <property type="project" value="TreeGrafter"/>
</dbReference>
<dbReference type="Gene3D" id="3.40.710.10">
    <property type="entry name" value="DD-peptidase/beta-lactamase superfamily"/>
    <property type="match status" value="2"/>
</dbReference>
<dbReference type="Pfam" id="PF02113">
    <property type="entry name" value="Peptidase_S13"/>
    <property type="match status" value="2"/>
</dbReference>
<dbReference type="GO" id="GO:0006508">
    <property type="term" value="P:proteolysis"/>
    <property type="evidence" value="ECO:0007669"/>
    <property type="project" value="InterPro"/>
</dbReference>
<dbReference type="InterPro" id="IPR000667">
    <property type="entry name" value="Peptidase_S13"/>
</dbReference>
<sequence>MVSAEWERGGHVPGRARALAVMSLSLLNVFAVAAGLAVVKLTPDRRLSPQPPGVAARDLVPAPRAAVLSATDPASGSAPNAATLGGRLSALIGGPSAKLNAVVIDVADRRPLFEWRADRPATPASTTKLVTAAAALASVGPAHRITTQVVRGAGGEIVLVGGGDPTLTALPTRPNAGHPPYASLRELARQTATALKGTGVGRVRVDFDTSAYQGPTTAAGWKPNYLPDGEVAPVTALMVDKGRAAPFDPSKKTRVPDPALVAARQFARLLAQYGVGAKVGRSTVAPKGAERVGAVQSPPMSALVEHLLTDSDNDVAEAVARQVALKQGRPMSFVGATQAVQQVLARLGVTAGIVVNDGSGLSTRNRISPIALARLVSIAAGQDRPELRSVITGMPVAGFSGTLGPPRYTGATSRAGAGVVRAKTGTLAGVSTLAGLAHDANGRLLAFAFMAGDGKGQVDPGKLDQLASALATCGCN</sequence>
<keyword evidence="3" id="KW-0472">Membrane</keyword>
<keyword evidence="3" id="KW-0812">Transmembrane</keyword>
<proteinExistence type="inferred from homology"/>
<dbReference type="PANTHER" id="PTHR30023:SF0">
    <property type="entry name" value="PENICILLIN-SENSITIVE CARBOXYPEPTIDASE A"/>
    <property type="match status" value="1"/>
</dbReference>
<evidence type="ECO:0000256" key="3">
    <source>
        <dbReference type="SAM" id="Phobius"/>
    </source>
</evidence>
<accession>A0A495QFN7</accession>
<evidence type="ECO:0000313" key="5">
    <source>
        <dbReference type="Proteomes" id="UP000274601"/>
    </source>
</evidence>
<dbReference type="PANTHER" id="PTHR30023">
    <property type="entry name" value="D-ALANYL-D-ALANINE CARBOXYPEPTIDASE"/>
    <property type="match status" value="1"/>
</dbReference>
<keyword evidence="4" id="KW-0645">Protease</keyword>
<protein>
    <submittedName>
        <fullName evidence="4">D-alanyl-D-alanine carboxypeptidase/D-alanyl-D-alanine-endopeptidase (Penicillin-binding protein 4)</fullName>
    </submittedName>
</protein>
<keyword evidence="5" id="KW-1185">Reference proteome</keyword>
<evidence type="ECO:0000313" key="4">
    <source>
        <dbReference type="EMBL" id="RKS70736.1"/>
    </source>
</evidence>
<keyword evidence="2" id="KW-0378">Hydrolase</keyword>
<dbReference type="SUPFAM" id="SSF56601">
    <property type="entry name" value="beta-lactamase/transpeptidase-like"/>
    <property type="match status" value="1"/>
</dbReference>
<dbReference type="InterPro" id="IPR012338">
    <property type="entry name" value="Beta-lactam/transpept-like"/>
</dbReference>
<reference evidence="4 5" key="1">
    <citation type="submission" date="2018-10" db="EMBL/GenBank/DDBJ databases">
        <title>Genomic Encyclopedia of Archaeal and Bacterial Type Strains, Phase II (KMG-II): from individual species to whole genera.</title>
        <authorList>
            <person name="Goeker M."/>
        </authorList>
    </citation>
    <scope>NUCLEOTIDE SEQUENCE [LARGE SCALE GENOMIC DNA]</scope>
    <source>
        <strain evidence="4 5">DSM 43383</strain>
    </source>
</reference>
<dbReference type="EMBL" id="RBWU01000006">
    <property type="protein sequence ID" value="RKS70736.1"/>
    <property type="molecule type" value="Genomic_DNA"/>
</dbReference>
<dbReference type="Gene3D" id="3.50.80.20">
    <property type="entry name" value="D-Ala-D-Ala carboxypeptidase C, peptidase S13"/>
    <property type="match status" value="1"/>
</dbReference>
<dbReference type="PRINTS" id="PR00922">
    <property type="entry name" value="DADACBPTASE3"/>
</dbReference>
<name>A0A495QFN7_9ACTN</name>
<evidence type="ECO:0000256" key="1">
    <source>
        <dbReference type="ARBA" id="ARBA00006096"/>
    </source>
</evidence>
<feature type="transmembrane region" description="Helical" evidence="3">
    <location>
        <begin position="20"/>
        <end position="39"/>
    </location>
</feature>
<dbReference type="AlphaFoldDB" id="A0A495QFN7"/>
<gene>
    <name evidence="4" type="ORF">BZB76_5215</name>
</gene>
<dbReference type="Proteomes" id="UP000274601">
    <property type="component" value="Unassembled WGS sequence"/>
</dbReference>
<dbReference type="GO" id="GO:0004185">
    <property type="term" value="F:serine-type carboxypeptidase activity"/>
    <property type="evidence" value="ECO:0007669"/>
    <property type="project" value="InterPro"/>
</dbReference>
<evidence type="ECO:0000256" key="2">
    <source>
        <dbReference type="ARBA" id="ARBA00022801"/>
    </source>
</evidence>
<comment type="similarity">
    <text evidence="1">Belongs to the peptidase S13 family.</text>
</comment>
<keyword evidence="3" id="KW-1133">Transmembrane helix</keyword>
<organism evidence="4 5">
    <name type="scientific">Actinomadura pelletieri DSM 43383</name>
    <dbReference type="NCBI Taxonomy" id="1120940"/>
    <lineage>
        <taxon>Bacteria</taxon>
        <taxon>Bacillati</taxon>
        <taxon>Actinomycetota</taxon>
        <taxon>Actinomycetes</taxon>
        <taxon>Streptosporangiales</taxon>
        <taxon>Thermomonosporaceae</taxon>
        <taxon>Actinomadura</taxon>
    </lineage>
</organism>
<keyword evidence="4" id="KW-0121">Carboxypeptidase</keyword>
<comment type="caution">
    <text evidence="4">The sequence shown here is derived from an EMBL/GenBank/DDBJ whole genome shotgun (WGS) entry which is preliminary data.</text>
</comment>